<name>A0ABV6H9P1_9ACTN</name>
<dbReference type="InterPro" id="IPR052552">
    <property type="entry name" value="YeaO-like"/>
</dbReference>
<sequence length="120" mass="13776">MSDPTVRVRRIYDDPADDDGARVLVDRLWPRGVSKDRAALTEWCKDVAPSTDLRKWYAHDPAKFDEFARRYRNELADDEAQSTALTRLREYAADGPLTLLTATKEPDISEAEVLRRILLD</sequence>
<accession>A0ABV6H9P1</accession>
<gene>
    <name evidence="1" type="ORF">ACFFJD_12140</name>
</gene>
<proteinExistence type="predicted"/>
<keyword evidence="2" id="KW-1185">Reference proteome</keyword>
<evidence type="ECO:0000313" key="2">
    <source>
        <dbReference type="Proteomes" id="UP001589783"/>
    </source>
</evidence>
<dbReference type="Pfam" id="PF22752">
    <property type="entry name" value="DUF488-N3i"/>
    <property type="match status" value="1"/>
</dbReference>
<dbReference type="PANTHER" id="PTHR36849:SF1">
    <property type="entry name" value="CYTOPLASMIC PROTEIN"/>
    <property type="match status" value="1"/>
</dbReference>
<protein>
    <submittedName>
        <fullName evidence="1">DUF488 domain-containing protein</fullName>
    </submittedName>
</protein>
<organism evidence="1 2">
    <name type="scientific">Gordonia phosphorivorans</name>
    <dbReference type="NCBI Taxonomy" id="1056982"/>
    <lineage>
        <taxon>Bacteria</taxon>
        <taxon>Bacillati</taxon>
        <taxon>Actinomycetota</taxon>
        <taxon>Actinomycetes</taxon>
        <taxon>Mycobacteriales</taxon>
        <taxon>Gordoniaceae</taxon>
        <taxon>Gordonia</taxon>
    </lineage>
</organism>
<dbReference type="RefSeq" id="WP_382364428.1">
    <property type="nucleotide sequence ID" value="NZ_JBHLWV010000020.1"/>
</dbReference>
<dbReference type="PANTHER" id="PTHR36849">
    <property type="entry name" value="CYTOPLASMIC PROTEIN-RELATED"/>
    <property type="match status" value="1"/>
</dbReference>
<dbReference type="EMBL" id="JBHLWV010000020">
    <property type="protein sequence ID" value="MFC0315597.1"/>
    <property type="molecule type" value="Genomic_DNA"/>
</dbReference>
<dbReference type="Proteomes" id="UP001589783">
    <property type="component" value="Unassembled WGS sequence"/>
</dbReference>
<reference evidence="1 2" key="1">
    <citation type="submission" date="2024-09" db="EMBL/GenBank/DDBJ databases">
        <authorList>
            <person name="Sun Q."/>
            <person name="Mori K."/>
        </authorList>
    </citation>
    <scope>NUCLEOTIDE SEQUENCE [LARGE SCALE GENOMIC DNA]</scope>
    <source>
        <strain evidence="1 2">CCM 7957</strain>
    </source>
</reference>
<evidence type="ECO:0000313" key="1">
    <source>
        <dbReference type="EMBL" id="MFC0315597.1"/>
    </source>
</evidence>
<comment type="caution">
    <text evidence="1">The sequence shown here is derived from an EMBL/GenBank/DDBJ whole genome shotgun (WGS) entry which is preliminary data.</text>
</comment>